<protein>
    <recommendedName>
        <fullName evidence="5">F-box domain-containing protein</fullName>
    </recommendedName>
</protein>
<feature type="domain" description="F-box protein At3g26010-like beta-propeller" evidence="2">
    <location>
        <begin position="138"/>
        <end position="372"/>
    </location>
</feature>
<proteinExistence type="predicted"/>
<dbReference type="AlphaFoldDB" id="A0AAV2GI51"/>
<organism evidence="3 4">
    <name type="scientific">Linum trigynum</name>
    <dbReference type="NCBI Taxonomy" id="586398"/>
    <lineage>
        <taxon>Eukaryota</taxon>
        <taxon>Viridiplantae</taxon>
        <taxon>Streptophyta</taxon>
        <taxon>Embryophyta</taxon>
        <taxon>Tracheophyta</taxon>
        <taxon>Spermatophyta</taxon>
        <taxon>Magnoliopsida</taxon>
        <taxon>eudicotyledons</taxon>
        <taxon>Gunneridae</taxon>
        <taxon>Pentapetalae</taxon>
        <taxon>rosids</taxon>
        <taxon>fabids</taxon>
        <taxon>Malpighiales</taxon>
        <taxon>Linaceae</taxon>
        <taxon>Linum</taxon>
    </lineage>
</organism>
<dbReference type="EMBL" id="OZ034822">
    <property type="protein sequence ID" value="CAL1409837.1"/>
    <property type="molecule type" value="Genomic_DNA"/>
</dbReference>
<dbReference type="PANTHER" id="PTHR35546">
    <property type="entry name" value="F-BOX PROTEIN INTERACTION DOMAIN PROTEIN-RELATED"/>
    <property type="match status" value="1"/>
</dbReference>
<evidence type="ECO:0000259" key="2">
    <source>
        <dbReference type="Pfam" id="PF24750"/>
    </source>
</evidence>
<feature type="domain" description="F-box" evidence="1">
    <location>
        <begin position="36"/>
        <end position="75"/>
    </location>
</feature>
<accession>A0AAV2GI51</accession>
<sequence>MAHRDLRLLPCSSSSAGKLRRVSNPPPPLISKLVGDLLLEVLIRVPHPRSACCCKLVCKRWNSLISQPYFNRRFFSHHQRMNQSLLIPSQDRESVILSFLPMPGYFAEASFHVIDCFKDLVLCGFWASPDTDPGIVRSWFVCNPFTKQWVALPLMPNRSMEERGGLIARLVCEPRSNHELDLGDDQVFVHSEYRFRVVCMYSAVGESTKLDVFCSESGAWTEGALVLDSDLIIYREQVVSCNGRLFCCAQDAGPRLDAAPILGVDAFHLDRPPFRVDGHPGFEWKHFHISASQGVLHVARLDKNLGALPLLTVWRQDEGGDGQHSSWSELYQVSLSKSCCFVACLHPDDPEIVFLENHVSEEILYHDVRTGEEGVFDSLSFRWRLFQPRISCWPTPIPDYEKLQGAYDGSYDCWVKQTSRQAAPAPALPLRI</sequence>
<dbReference type="InterPro" id="IPR001810">
    <property type="entry name" value="F-box_dom"/>
</dbReference>
<dbReference type="Gene3D" id="1.20.1280.50">
    <property type="match status" value="1"/>
</dbReference>
<dbReference type="SUPFAM" id="SSF81383">
    <property type="entry name" value="F-box domain"/>
    <property type="match status" value="1"/>
</dbReference>
<gene>
    <name evidence="3" type="ORF">LTRI10_LOCUS49303</name>
</gene>
<evidence type="ECO:0000259" key="1">
    <source>
        <dbReference type="Pfam" id="PF12937"/>
    </source>
</evidence>
<dbReference type="Proteomes" id="UP001497516">
    <property type="component" value="Chromosome 9"/>
</dbReference>
<dbReference type="InterPro" id="IPR055290">
    <property type="entry name" value="At3g26010-like"/>
</dbReference>
<dbReference type="PANTHER" id="PTHR35546:SF128">
    <property type="entry name" value="F-BOX ASSOCIATED DOMAIN-CONTAINING PROTEIN"/>
    <property type="match status" value="1"/>
</dbReference>
<dbReference type="Pfam" id="PF24750">
    <property type="entry name" value="b-prop_At3g26010-like"/>
    <property type="match status" value="1"/>
</dbReference>
<dbReference type="InterPro" id="IPR036047">
    <property type="entry name" value="F-box-like_dom_sf"/>
</dbReference>
<reference evidence="3 4" key="1">
    <citation type="submission" date="2024-04" db="EMBL/GenBank/DDBJ databases">
        <authorList>
            <person name="Fracassetti M."/>
        </authorList>
    </citation>
    <scope>NUCLEOTIDE SEQUENCE [LARGE SCALE GENOMIC DNA]</scope>
</reference>
<dbReference type="InterPro" id="IPR056592">
    <property type="entry name" value="Beta-prop_At3g26010-like"/>
</dbReference>
<dbReference type="Pfam" id="PF12937">
    <property type="entry name" value="F-box-like"/>
    <property type="match status" value="1"/>
</dbReference>
<name>A0AAV2GI51_9ROSI</name>
<evidence type="ECO:0000313" key="3">
    <source>
        <dbReference type="EMBL" id="CAL1409837.1"/>
    </source>
</evidence>
<keyword evidence="4" id="KW-1185">Reference proteome</keyword>
<evidence type="ECO:0008006" key="5">
    <source>
        <dbReference type="Google" id="ProtNLM"/>
    </source>
</evidence>
<evidence type="ECO:0000313" key="4">
    <source>
        <dbReference type="Proteomes" id="UP001497516"/>
    </source>
</evidence>